<evidence type="ECO:0000256" key="7">
    <source>
        <dbReference type="SAM" id="Coils"/>
    </source>
</evidence>
<dbReference type="PANTHER" id="PTHR25465:SF32">
    <property type="entry name" value="BLOODTHIRSTY-RELATED GENE FAMILY, MEMBER 16 ISOFORM X1-RELATED"/>
    <property type="match status" value="1"/>
</dbReference>
<dbReference type="PROSITE" id="PS00518">
    <property type="entry name" value="ZF_RING_1"/>
    <property type="match status" value="1"/>
</dbReference>
<dbReference type="FunFam" id="2.60.120.920:FF:000004">
    <property type="entry name" value="Butyrophilin subfamily 1 member A1"/>
    <property type="match status" value="1"/>
</dbReference>
<evidence type="ECO:0000256" key="4">
    <source>
        <dbReference type="ARBA" id="ARBA00022833"/>
    </source>
</evidence>
<dbReference type="InterPro" id="IPR001841">
    <property type="entry name" value="Znf_RING"/>
</dbReference>
<dbReference type="Proteomes" id="UP000727407">
    <property type="component" value="Unassembled WGS sequence"/>
</dbReference>
<keyword evidence="4" id="KW-0862">Zinc</keyword>
<dbReference type="CDD" id="cd19769">
    <property type="entry name" value="Bbox2_TRIM16-like"/>
    <property type="match status" value="1"/>
</dbReference>
<dbReference type="PROSITE" id="PS50119">
    <property type="entry name" value="ZF_BBOX"/>
    <property type="match status" value="1"/>
</dbReference>
<dbReference type="SUPFAM" id="SSF49899">
    <property type="entry name" value="Concanavalin A-like lectins/glucanases"/>
    <property type="match status" value="1"/>
</dbReference>
<dbReference type="SMART" id="SM00449">
    <property type="entry name" value="SPRY"/>
    <property type="match status" value="1"/>
</dbReference>
<dbReference type="GO" id="GO:0045087">
    <property type="term" value="P:innate immune response"/>
    <property type="evidence" value="ECO:0007669"/>
    <property type="project" value="UniProtKB-KW"/>
</dbReference>
<dbReference type="SMART" id="SM00589">
    <property type="entry name" value="PRY"/>
    <property type="match status" value="1"/>
</dbReference>
<dbReference type="CDD" id="cd13733">
    <property type="entry name" value="SPRY_PRY_C-I_1"/>
    <property type="match status" value="1"/>
</dbReference>
<dbReference type="InterPro" id="IPR013083">
    <property type="entry name" value="Znf_RING/FYVE/PHD"/>
</dbReference>
<dbReference type="Gene3D" id="3.30.40.10">
    <property type="entry name" value="Zinc/RING finger domain, C3HC4 (zinc finger)"/>
    <property type="match status" value="1"/>
</dbReference>
<evidence type="ECO:0000256" key="1">
    <source>
        <dbReference type="ARBA" id="ARBA00022588"/>
    </source>
</evidence>
<feature type="domain" description="B box-type" evidence="9">
    <location>
        <begin position="148"/>
        <end position="188"/>
    </location>
</feature>
<dbReference type="Pfam" id="PF00622">
    <property type="entry name" value="SPRY"/>
    <property type="match status" value="1"/>
</dbReference>
<keyword evidence="7" id="KW-0175">Coiled coil</keyword>
<comment type="caution">
    <text evidence="11">The sequence shown here is derived from an EMBL/GenBank/DDBJ whole genome shotgun (WGS) entry which is preliminary data.</text>
</comment>
<evidence type="ECO:0000259" key="8">
    <source>
        <dbReference type="PROSITE" id="PS50089"/>
    </source>
</evidence>
<name>A0A8J4ULT6_CLAMG</name>
<reference evidence="11" key="1">
    <citation type="submission" date="2020-07" db="EMBL/GenBank/DDBJ databases">
        <title>Clarias magur genome sequencing, assembly and annotation.</title>
        <authorList>
            <person name="Kushwaha B."/>
            <person name="Kumar R."/>
            <person name="Das P."/>
            <person name="Joshi C.G."/>
            <person name="Kumar D."/>
            <person name="Nagpure N.S."/>
            <person name="Pandey M."/>
            <person name="Agarwal S."/>
            <person name="Srivastava S."/>
            <person name="Singh M."/>
            <person name="Sahoo L."/>
            <person name="Jayasankar P."/>
            <person name="Meher P.K."/>
            <person name="Koringa P.G."/>
            <person name="Iquebal M.A."/>
            <person name="Das S.P."/>
            <person name="Bit A."/>
            <person name="Patnaik S."/>
            <person name="Patel N."/>
            <person name="Shah T.M."/>
            <person name="Hinsu A."/>
            <person name="Jena J.K."/>
        </authorList>
    </citation>
    <scope>NUCLEOTIDE SEQUENCE</scope>
    <source>
        <strain evidence="11">CIFAMagur01</strain>
        <tissue evidence="11">Testis</tissue>
    </source>
</reference>
<dbReference type="InterPro" id="IPR017907">
    <property type="entry name" value="Znf_RING_CS"/>
</dbReference>
<feature type="domain" description="B30.2/SPRY" evidence="10">
    <location>
        <begin position="347"/>
        <end position="530"/>
    </location>
</feature>
<dbReference type="InterPro" id="IPR013320">
    <property type="entry name" value="ConA-like_dom_sf"/>
</dbReference>
<dbReference type="GO" id="GO:0005737">
    <property type="term" value="C:cytoplasm"/>
    <property type="evidence" value="ECO:0007669"/>
    <property type="project" value="UniProtKB-ARBA"/>
</dbReference>
<feature type="coiled-coil region" evidence="7">
    <location>
        <begin position="246"/>
        <end position="295"/>
    </location>
</feature>
<dbReference type="InterPro" id="IPR058030">
    <property type="entry name" value="TRIM8/14/16/25/29/45/65_CC"/>
</dbReference>
<keyword evidence="2" id="KW-0479">Metal-binding</keyword>
<dbReference type="OrthoDB" id="6270329at2759"/>
<feature type="domain" description="RING-type" evidence="8">
    <location>
        <begin position="15"/>
        <end position="55"/>
    </location>
</feature>
<dbReference type="Pfam" id="PF25600">
    <property type="entry name" value="TRIM_CC"/>
    <property type="match status" value="1"/>
</dbReference>
<dbReference type="InterPro" id="IPR003879">
    <property type="entry name" value="Butyrophylin_SPRY"/>
</dbReference>
<proteinExistence type="predicted"/>
<evidence type="ECO:0000313" key="11">
    <source>
        <dbReference type="EMBL" id="KAF5898057.1"/>
    </source>
</evidence>
<dbReference type="InterPro" id="IPR027370">
    <property type="entry name" value="Znf-RING_euk"/>
</dbReference>
<keyword evidence="12" id="KW-1185">Reference proteome</keyword>
<dbReference type="SUPFAM" id="SSF57850">
    <property type="entry name" value="RING/U-box"/>
    <property type="match status" value="1"/>
</dbReference>
<dbReference type="InterPro" id="IPR043136">
    <property type="entry name" value="B30.2/SPRY_sf"/>
</dbReference>
<dbReference type="Gene3D" id="2.60.120.920">
    <property type="match status" value="1"/>
</dbReference>
<dbReference type="SUPFAM" id="SSF57845">
    <property type="entry name" value="B-box zinc-binding domain"/>
    <property type="match status" value="1"/>
</dbReference>
<dbReference type="Pfam" id="PF13765">
    <property type="entry name" value="PRY"/>
    <property type="match status" value="1"/>
</dbReference>
<accession>A0A8J4ULT6</accession>
<evidence type="ECO:0000259" key="10">
    <source>
        <dbReference type="PROSITE" id="PS50188"/>
    </source>
</evidence>
<dbReference type="SMART" id="SM00184">
    <property type="entry name" value="RING"/>
    <property type="match status" value="1"/>
</dbReference>
<evidence type="ECO:0000256" key="3">
    <source>
        <dbReference type="ARBA" id="ARBA00022771"/>
    </source>
</evidence>
<dbReference type="Pfam" id="PF00643">
    <property type="entry name" value="zf-B_box"/>
    <property type="match status" value="1"/>
</dbReference>
<dbReference type="PANTHER" id="PTHR25465">
    <property type="entry name" value="B-BOX DOMAIN CONTAINING"/>
    <property type="match status" value="1"/>
</dbReference>
<keyword evidence="1" id="KW-0399">Innate immunity</keyword>
<dbReference type="PROSITE" id="PS50089">
    <property type="entry name" value="ZF_RING_2"/>
    <property type="match status" value="1"/>
</dbReference>
<protein>
    <submittedName>
        <fullName evidence="11">E3 ubiquitin-protein ligase TRIM39-like isoform X1</fullName>
    </submittedName>
</protein>
<dbReference type="GO" id="GO:0008270">
    <property type="term" value="F:zinc ion binding"/>
    <property type="evidence" value="ECO:0007669"/>
    <property type="project" value="UniProtKB-KW"/>
</dbReference>
<dbReference type="InterPro" id="IPR000315">
    <property type="entry name" value="Znf_B-box"/>
</dbReference>
<evidence type="ECO:0000256" key="2">
    <source>
        <dbReference type="ARBA" id="ARBA00022723"/>
    </source>
</evidence>
<evidence type="ECO:0000256" key="6">
    <source>
        <dbReference type="PROSITE-ProRule" id="PRU00024"/>
    </source>
</evidence>
<dbReference type="InterPro" id="IPR003877">
    <property type="entry name" value="SPRY_dom"/>
</dbReference>
<organism evidence="11 12">
    <name type="scientific">Clarias magur</name>
    <name type="common">Asian catfish</name>
    <name type="synonym">Macropteronotus magur</name>
    <dbReference type="NCBI Taxonomy" id="1594786"/>
    <lineage>
        <taxon>Eukaryota</taxon>
        <taxon>Metazoa</taxon>
        <taxon>Chordata</taxon>
        <taxon>Craniata</taxon>
        <taxon>Vertebrata</taxon>
        <taxon>Euteleostomi</taxon>
        <taxon>Actinopterygii</taxon>
        <taxon>Neopterygii</taxon>
        <taxon>Teleostei</taxon>
        <taxon>Ostariophysi</taxon>
        <taxon>Siluriformes</taxon>
        <taxon>Clariidae</taxon>
        <taxon>Clarias</taxon>
    </lineage>
</organism>
<dbReference type="InterPro" id="IPR006574">
    <property type="entry name" value="PRY"/>
</dbReference>
<dbReference type="PROSITE" id="PS50188">
    <property type="entry name" value="B302_SPRY"/>
    <property type="match status" value="1"/>
</dbReference>
<evidence type="ECO:0000259" key="9">
    <source>
        <dbReference type="PROSITE" id="PS50119"/>
    </source>
</evidence>
<feature type="non-terminal residue" evidence="11">
    <location>
        <position position="1"/>
    </location>
</feature>
<dbReference type="Gene3D" id="3.30.160.60">
    <property type="entry name" value="Classic Zinc Finger"/>
    <property type="match status" value="1"/>
</dbReference>
<gene>
    <name evidence="11" type="ORF">DAT39_012226</name>
</gene>
<dbReference type="InterPro" id="IPR051051">
    <property type="entry name" value="E3_ubiq-ligase_TRIM/RNF"/>
</dbReference>
<evidence type="ECO:0000256" key="5">
    <source>
        <dbReference type="ARBA" id="ARBA00022859"/>
    </source>
</evidence>
<keyword evidence="5" id="KW-0391">Immunity</keyword>
<dbReference type="InterPro" id="IPR001870">
    <property type="entry name" value="B30.2/SPRY"/>
</dbReference>
<evidence type="ECO:0000313" key="12">
    <source>
        <dbReference type="Proteomes" id="UP000727407"/>
    </source>
</evidence>
<dbReference type="Pfam" id="PF13445">
    <property type="entry name" value="zf-RING_UBOX"/>
    <property type="match status" value="1"/>
</dbReference>
<dbReference type="SMART" id="SM00336">
    <property type="entry name" value="BBOX"/>
    <property type="match status" value="2"/>
</dbReference>
<feature type="non-terminal residue" evidence="11">
    <location>
        <position position="530"/>
    </location>
</feature>
<keyword evidence="3 6" id="KW-0863">Zinc-finger</keyword>
<dbReference type="PRINTS" id="PR01407">
    <property type="entry name" value="BUTYPHLNCDUF"/>
</dbReference>
<sequence>MASSSSLLSEDQLQCSICLDVFVDPVTTPCGHNFCKICLKKYWDNSPHWQCPICKKDFPQRPELHVNTFISGLAAMFKKSVQVKSSCIANELLSKDNKVLCDSCTEEKLEALKSCLHCGVSLCSTHLMPHTTTKKYKKHKLLEPVENLEDYICQKHERPLELFCRDDQMSVCQFCTETDHKSHNTVSVEEESAEKKVLLRKTQLEVQEMIQERLKKIKEIEHSAESTKKNTEKEKADVVEMFSALMRCLERSQAELLQVMEEMQKAAERQAEEFIKDLEQEVTELKRRNTELEQLSHTEDHLHLLQIYPSLCSPPHTQDWTDVTINSHLSVEILRRALSQIKETISEEMEKLPEIKLERVQRYRVKVTLDPNTAHPNLILSEDRKQVRHGDLRQSLPNNPERFNYIICVLGKQGFSSGRLYYEVQVRRKVEWDLGVAQESVNRKGQNTYHPKEGYWIVFLRDKTKYKAWDSPGVSLSLKQAPQKVGVFVDYEEGLVSFYDVDAKSLIYSFTGQRFTGKLYPYFSPCLNDK</sequence>
<dbReference type="EMBL" id="QNUK01000212">
    <property type="protein sequence ID" value="KAF5898057.1"/>
    <property type="molecule type" value="Genomic_DNA"/>
</dbReference>
<dbReference type="AlphaFoldDB" id="A0A8J4ULT6"/>
<dbReference type="Gene3D" id="4.10.830.40">
    <property type="match status" value="1"/>
</dbReference>